<dbReference type="AlphaFoldDB" id="A0A803QGI8"/>
<sequence>MDLNQDFHFCAVEIIEDAPADLAEEMLMEGTQAEGLCGIGCPPRENLHPRAWGDSALGAGPIFPTECIFNTSESQMLKSLSNKFAATLAKEIALLAKESAAAPGSSAPTGVEKTLVSVREASKEPVALGEQDFGNLY</sequence>
<evidence type="ECO:0000313" key="2">
    <source>
        <dbReference type="Proteomes" id="UP000596661"/>
    </source>
</evidence>
<reference evidence="1" key="2">
    <citation type="submission" date="2021-03" db="UniProtKB">
        <authorList>
            <consortium name="EnsemblPlants"/>
        </authorList>
    </citation>
    <scope>IDENTIFICATION</scope>
</reference>
<dbReference type="EnsemblPlants" id="evm.model.09.524">
    <property type="protein sequence ID" value="cds.evm.model.09.524"/>
    <property type="gene ID" value="evm.TU.09.524"/>
</dbReference>
<accession>A0A803QGI8</accession>
<protein>
    <submittedName>
        <fullName evidence="1">Uncharacterized protein</fullName>
    </submittedName>
</protein>
<organism evidence="1 2">
    <name type="scientific">Cannabis sativa</name>
    <name type="common">Hemp</name>
    <name type="synonym">Marijuana</name>
    <dbReference type="NCBI Taxonomy" id="3483"/>
    <lineage>
        <taxon>Eukaryota</taxon>
        <taxon>Viridiplantae</taxon>
        <taxon>Streptophyta</taxon>
        <taxon>Embryophyta</taxon>
        <taxon>Tracheophyta</taxon>
        <taxon>Spermatophyta</taxon>
        <taxon>Magnoliopsida</taxon>
        <taxon>eudicotyledons</taxon>
        <taxon>Gunneridae</taxon>
        <taxon>Pentapetalae</taxon>
        <taxon>rosids</taxon>
        <taxon>fabids</taxon>
        <taxon>Rosales</taxon>
        <taxon>Cannabaceae</taxon>
        <taxon>Cannabis</taxon>
    </lineage>
</organism>
<name>A0A803QGI8_CANSA</name>
<dbReference type="EMBL" id="UZAU01000723">
    <property type="status" value="NOT_ANNOTATED_CDS"/>
    <property type="molecule type" value="Genomic_DNA"/>
</dbReference>
<dbReference type="Gramene" id="evm.model.09.524">
    <property type="protein sequence ID" value="cds.evm.model.09.524"/>
    <property type="gene ID" value="evm.TU.09.524"/>
</dbReference>
<reference evidence="1" key="1">
    <citation type="submission" date="2018-11" db="EMBL/GenBank/DDBJ databases">
        <authorList>
            <person name="Grassa J C."/>
        </authorList>
    </citation>
    <scope>NUCLEOTIDE SEQUENCE [LARGE SCALE GENOMIC DNA]</scope>
</reference>
<evidence type="ECO:0000313" key="1">
    <source>
        <dbReference type="EnsemblPlants" id="cds.evm.model.09.524"/>
    </source>
</evidence>
<keyword evidence="2" id="KW-1185">Reference proteome</keyword>
<proteinExistence type="predicted"/>
<dbReference type="Proteomes" id="UP000596661">
    <property type="component" value="Chromosome 9"/>
</dbReference>